<evidence type="ECO:0000256" key="2">
    <source>
        <dbReference type="ARBA" id="ARBA00022676"/>
    </source>
</evidence>
<comment type="similarity">
    <text evidence="1">Belongs to the glycosyltransferase group 1 family. Glycosyltransferase 4 subfamily.</text>
</comment>
<gene>
    <name evidence="4" type="ORF">dnm_020080</name>
</gene>
<dbReference type="PANTHER" id="PTHR12526:SF640">
    <property type="entry name" value="COLANIC ACID BIOSYNTHESIS GLYCOSYLTRANSFERASE WCAL-RELATED"/>
    <property type="match status" value="1"/>
</dbReference>
<evidence type="ECO:0000313" key="4">
    <source>
        <dbReference type="EMBL" id="QTA85991.1"/>
    </source>
</evidence>
<accession>A0A975GLM4</accession>
<organism evidence="4 5">
    <name type="scientific">Desulfonema magnum</name>
    <dbReference type="NCBI Taxonomy" id="45655"/>
    <lineage>
        <taxon>Bacteria</taxon>
        <taxon>Pseudomonadati</taxon>
        <taxon>Thermodesulfobacteriota</taxon>
        <taxon>Desulfobacteria</taxon>
        <taxon>Desulfobacterales</taxon>
        <taxon>Desulfococcaceae</taxon>
        <taxon>Desulfonema</taxon>
    </lineage>
</organism>
<keyword evidence="5" id="KW-1185">Reference proteome</keyword>
<dbReference type="KEGG" id="dmm:dnm_020080"/>
<dbReference type="RefSeq" id="WP_207681819.1">
    <property type="nucleotide sequence ID" value="NZ_CP061800.1"/>
</dbReference>
<evidence type="ECO:0000256" key="1">
    <source>
        <dbReference type="ARBA" id="ARBA00009481"/>
    </source>
</evidence>
<name>A0A975GLM4_9BACT</name>
<dbReference type="Pfam" id="PF13692">
    <property type="entry name" value="Glyco_trans_1_4"/>
    <property type="match status" value="1"/>
</dbReference>
<dbReference type="SUPFAM" id="SSF53756">
    <property type="entry name" value="UDP-Glycosyltransferase/glycogen phosphorylase"/>
    <property type="match status" value="1"/>
</dbReference>
<proteinExistence type="inferred from homology"/>
<dbReference type="PANTHER" id="PTHR12526">
    <property type="entry name" value="GLYCOSYLTRANSFERASE"/>
    <property type="match status" value="1"/>
</dbReference>
<keyword evidence="3" id="KW-0808">Transferase</keyword>
<dbReference type="EMBL" id="CP061800">
    <property type="protein sequence ID" value="QTA85991.1"/>
    <property type="molecule type" value="Genomic_DNA"/>
</dbReference>
<reference evidence="4" key="1">
    <citation type="journal article" date="2021" name="Microb. Physiol.">
        <title>Proteogenomic Insights into the Physiology of Marine, Sulfate-Reducing, Filamentous Desulfonema limicola and Desulfonema magnum.</title>
        <authorList>
            <person name="Schnaars V."/>
            <person name="Wohlbrand L."/>
            <person name="Scheve S."/>
            <person name="Hinrichs C."/>
            <person name="Reinhardt R."/>
            <person name="Rabus R."/>
        </authorList>
    </citation>
    <scope>NUCLEOTIDE SEQUENCE</scope>
    <source>
        <strain evidence="4">4be13</strain>
    </source>
</reference>
<dbReference type="GO" id="GO:0016757">
    <property type="term" value="F:glycosyltransferase activity"/>
    <property type="evidence" value="ECO:0007669"/>
    <property type="project" value="UniProtKB-KW"/>
</dbReference>
<evidence type="ECO:0000313" key="5">
    <source>
        <dbReference type="Proteomes" id="UP000663722"/>
    </source>
</evidence>
<protein>
    <submittedName>
        <fullName evidence="4">Glycosyltransferase domain-containing protein</fullName>
    </submittedName>
</protein>
<evidence type="ECO:0000256" key="3">
    <source>
        <dbReference type="ARBA" id="ARBA00022679"/>
    </source>
</evidence>
<dbReference type="AlphaFoldDB" id="A0A975GLM4"/>
<sequence length="354" mass="40346">MKILLLSRYESLGSRSRIRSYQYLPYLSAEGLDVTPAPLLGNDYIRDLYAGRNKDFKAIIRAYFRRLGYLLKSRSFDLLWIENEVLPLLPSWCETLLSFAGIPYVVDYDDAVFHQYDMHSNGIMRTLLGKKIDTIMRNASLVIVGNNYLEKRARQAGAKKVECLPSVIDLKRYHKKPKSDKSVFTIGWIGCPVTAEYLRLVRPALTEICRNNSARLVFVGSGEIREYKEDIVEIRPWTEETEVRDIQEFDVGIMPLPDTPWTRGKCGYKLIQYMACSLPVIASPVGINREIVEHGINGFLASDTTSWVEALKILKKNHKLRKQMGKAGCVKVEKAYCIQVTAPRLLSLIRSIGC</sequence>
<keyword evidence="2" id="KW-0328">Glycosyltransferase</keyword>
<dbReference type="Proteomes" id="UP000663722">
    <property type="component" value="Chromosome"/>
</dbReference>
<dbReference type="Gene3D" id="3.40.50.2000">
    <property type="entry name" value="Glycogen Phosphorylase B"/>
    <property type="match status" value="2"/>
</dbReference>
<dbReference type="CDD" id="cd03801">
    <property type="entry name" value="GT4_PimA-like"/>
    <property type="match status" value="1"/>
</dbReference>